<dbReference type="OrthoDB" id="9776324at2"/>
<dbReference type="HOGENOM" id="CLU_012893_5_0_10"/>
<evidence type="ECO:0000256" key="9">
    <source>
        <dbReference type="ARBA" id="ARBA00031636"/>
    </source>
</evidence>
<dbReference type="AlphaFoldDB" id="A0A060R9J6"/>
<dbReference type="GO" id="GO:0005886">
    <property type="term" value="C:plasma membrane"/>
    <property type="evidence" value="ECO:0007669"/>
    <property type="project" value="UniProtKB-SubCell"/>
</dbReference>
<dbReference type="EMBL" id="HG934468">
    <property type="protein sequence ID" value="CDN32296.1"/>
    <property type="molecule type" value="Genomic_DNA"/>
</dbReference>
<accession>A0A060R9J6</accession>
<dbReference type="STRING" id="1433126.BN938_2224"/>
<dbReference type="InterPro" id="IPR048279">
    <property type="entry name" value="MdtK-like"/>
</dbReference>
<keyword evidence="5 10" id="KW-0812">Transmembrane</keyword>
<feature type="transmembrane region" description="Helical" evidence="10">
    <location>
        <begin position="93"/>
        <end position="113"/>
    </location>
</feature>
<keyword evidence="8 10" id="KW-0472">Membrane</keyword>
<evidence type="ECO:0000256" key="6">
    <source>
        <dbReference type="ARBA" id="ARBA00022989"/>
    </source>
</evidence>
<dbReference type="PIRSF" id="PIRSF006603">
    <property type="entry name" value="DinF"/>
    <property type="match status" value="1"/>
</dbReference>
<name>A0A060R9J6_9BACT</name>
<evidence type="ECO:0000256" key="10">
    <source>
        <dbReference type="SAM" id="Phobius"/>
    </source>
</evidence>
<keyword evidence="12" id="KW-1185">Reference proteome</keyword>
<evidence type="ECO:0000256" key="1">
    <source>
        <dbReference type="ARBA" id="ARBA00004651"/>
    </source>
</evidence>
<keyword evidence="7" id="KW-0406">Ion transport</keyword>
<gene>
    <name evidence="11" type="ORF">BN938_2224</name>
</gene>
<dbReference type="GO" id="GO:0015297">
    <property type="term" value="F:antiporter activity"/>
    <property type="evidence" value="ECO:0007669"/>
    <property type="project" value="UniProtKB-KW"/>
</dbReference>
<protein>
    <recommendedName>
        <fullName evidence="9">Multidrug-efflux transporter</fullName>
    </recommendedName>
</protein>
<dbReference type="eggNOG" id="COG0534">
    <property type="taxonomic scope" value="Bacteria"/>
</dbReference>
<dbReference type="KEGG" id="rbc:BN938_2224"/>
<reference evidence="11 12" key="1">
    <citation type="journal article" date="2015" name="Genome Announc.">
        <title>Complete Genome Sequence of the Novel Leech Symbiont Mucinivorans hirudinis M3T.</title>
        <authorList>
            <person name="Nelson M.C."/>
            <person name="Bomar L."/>
            <person name="Graf J."/>
        </authorList>
    </citation>
    <scope>NUCLEOTIDE SEQUENCE [LARGE SCALE GENOMIC DNA]</scope>
    <source>
        <strain evidence="12">M3</strain>
    </source>
</reference>
<feature type="transmembrane region" description="Helical" evidence="10">
    <location>
        <begin position="53"/>
        <end position="81"/>
    </location>
</feature>
<dbReference type="GO" id="GO:0006811">
    <property type="term" value="P:monoatomic ion transport"/>
    <property type="evidence" value="ECO:0007669"/>
    <property type="project" value="UniProtKB-KW"/>
</dbReference>
<keyword evidence="4" id="KW-1003">Cell membrane</keyword>
<dbReference type="NCBIfam" id="TIGR00797">
    <property type="entry name" value="matE"/>
    <property type="match status" value="1"/>
</dbReference>
<feature type="transmembrane region" description="Helical" evidence="10">
    <location>
        <begin position="193"/>
        <end position="211"/>
    </location>
</feature>
<feature type="transmembrane region" description="Helical" evidence="10">
    <location>
        <begin position="166"/>
        <end position="187"/>
    </location>
</feature>
<evidence type="ECO:0000313" key="12">
    <source>
        <dbReference type="Proteomes" id="UP000027616"/>
    </source>
</evidence>
<evidence type="ECO:0000256" key="8">
    <source>
        <dbReference type="ARBA" id="ARBA00023136"/>
    </source>
</evidence>
<evidence type="ECO:0000256" key="7">
    <source>
        <dbReference type="ARBA" id="ARBA00023065"/>
    </source>
</evidence>
<dbReference type="GO" id="GO:0042910">
    <property type="term" value="F:xenobiotic transmembrane transporter activity"/>
    <property type="evidence" value="ECO:0007669"/>
    <property type="project" value="InterPro"/>
</dbReference>
<dbReference type="Pfam" id="PF01554">
    <property type="entry name" value="MatE"/>
    <property type="match status" value="2"/>
</dbReference>
<keyword evidence="3" id="KW-0050">Antiport</keyword>
<dbReference type="CDD" id="cd13138">
    <property type="entry name" value="MATE_yoeA_like"/>
    <property type="match status" value="1"/>
</dbReference>
<feature type="transmembrane region" description="Helical" evidence="10">
    <location>
        <begin position="133"/>
        <end position="154"/>
    </location>
</feature>
<feature type="transmembrane region" description="Helical" evidence="10">
    <location>
        <begin position="354"/>
        <end position="371"/>
    </location>
</feature>
<dbReference type="InterPro" id="IPR050222">
    <property type="entry name" value="MATE_MdtK"/>
</dbReference>
<sequence length="447" mass="49448">MTDFTQGRIGRQIITFSIPIILGNFFMQFYQIVDSIIVGQVLGKEALAAVGAAFPVIFAVIALMIGIGSGASVVIAQYFGAKQTEKVITASDTIHIFFISVSIIIGILAYFFSEDVFRFIDLPEDILPLAVPYLQVYLGGIVFMFGFQTINAILRGVGDSKTPLYFLVLSSLLNVVLDIAFVLWFGWGIVGAAWATVLASAVAYFASIYYINRKDFFFRIDLFRLKFDKKIFGQSVRYGLPTGIQQSVVAYGMVALMSIVSGFGTDVVAGYSIGIRVENLAVIPAMNFALALQSFTGQNVGAGRWDRVREGLKKTLIFSSITCVIITTLIVLWGREILMMFTSDIQVINVGEEYLVIVSSFYLLFSSMFVINGMLRGAGAVIVPMFTTMISLWLVRIPLAVWFSREIGEVGIWWSVPAGWALGLILSYVYYKTGKWKKHSLFAKGDF</sequence>
<keyword evidence="6 10" id="KW-1133">Transmembrane helix</keyword>
<dbReference type="InterPro" id="IPR002528">
    <property type="entry name" value="MATE_fam"/>
</dbReference>
<proteinExistence type="predicted"/>
<feature type="transmembrane region" description="Helical" evidence="10">
    <location>
        <begin position="411"/>
        <end position="431"/>
    </location>
</feature>
<evidence type="ECO:0000256" key="2">
    <source>
        <dbReference type="ARBA" id="ARBA00022448"/>
    </source>
</evidence>
<evidence type="ECO:0000256" key="4">
    <source>
        <dbReference type="ARBA" id="ARBA00022475"/>
    </source>
</evidence>
<feature type="transmembrane region" description="Helical" evidence="10">
    <location>
        <begin position="316"/>
        <end position="334"/>
    </location>
</feature>
<organism evidence="11 12">
    <name type="scientific">Mucinivorans hirudinis</name>
    <dbReference type="NCBI Taxonomy" id="1433126"/>
    <lineage>
        <taxon>Bacteria</taxon>
        <taxon>Pseudomonadati</taxon>
        <taxon>Bacteroidota</taxon>
        <taxon>Bacteroidia</taxon>
        <taxon>Bacteroidales</taxon>
        <taxon>Rikenellaceae</taxon>
        <taxon>Mucinivorans</taxon>
    </lineage>
</organism>
<feature type="transmembrane region" description="Helical" evidence="10">
    <location>
        <begin position="12"/>
        <end position="33"/>
    </location>
</feature>
<dbReference type="PATRIC" id="fig|1433126.3.peg.2196"/>
<feature type="transmembrane region" description="Helical" evidence="10">
    <location>
        <begin position="378"/>
        <end position="399"/>
    </location>
</feature>
<dbReference type="Proteomes" id="UP000027616">
    <property type="component" value="Chromosome I"/>
</dbReference>
<dbReference type="PANTHER" id="PTHR43298:SF2">
    <property type="entry name" value="FMN_FAD EXPORTER YEEO-RELATED"/>
    <property type="match status" value="1"/>
</dbReference>
<keyword evidence="2" id="KW-0813">Transport</keyword>
<evidence type="ECO:0000256" key="5">
    <source>
        <dbReference type="ARBA" id="ARBA00022692"/>
    </source>
</evidence>
<evidence type="ECO:0000313" key="11">
    <source>
        <dbReference type="EMBL" id="CDN32296.1"/>
    </source>
</evidence>
<comment type="subcellular location">
    <subcellularLocation>
        <location evidence="1">Cell membrane</location>
        <topology evidence="1">Multi-pass membrane protein</topology>
    </subcellularLocation>
</comment>
<evidence type="ECO:0000256" key="3">
    <source>
        <dbReference type="ARBA" id="ARBA00022449"/>
    </source>
</evidence>
<dbReference type="PANTHER" id="PTHR43298">
    <property type="entry name" value="MULTIDRUG RESISTANCE PROTEIN NORM-RELATED"/>
    <property type="match status" value="1"/>
</dbReference>